<evidence type="ECO:0000256" key="1">
    <source>
        <dbReference type="ARBA" id="ARBA00022692"/>
    </source>
</evidence>
<keyword evidence="1" id="KW-0812">Transmembrane</keyword>
<protein>
    <submittedName>
        <fullName evidence="4">Uncharacterized protein</fullName>
    </submittedName>
</protein>
<accession>A0A0D7ALC3</accession>
<name>A0A0D7ALC3_9AGAR</name>
<keyword evidence="5" id="KW-1185">Reference proteome</keyword>
<reference evidence="4 5" key="1">
    <citation type="journal article" date="2015" name="Fungal Genet. Biol.">
        <title>Evolution of novel wood decay mechanisms in Agaricales revealed by the genome sequences of Fistulina hepatica and Cylindrobasidium torrendii.</title>
        <authorList>
            <person name="Floudas D."/>
            <person name="Held B.W."/>
            <person name="Riley R."/>
            <person name="Nagy L.G."/>
            <person name="Koehler G."/>
            <person name="Ransdell A.S."/>
            <person name="Younus H."/>
            <person name="Chow J."/>
            <person name="Chiniquy J."/>
            <person name="Lipzen A."/>
            <person name="Tritt A."/>
            <person name="Sun H."/>
            <person name="Haridas S."/>
            <person name="LaButti K."/>
            <person name="Ohm R.A."/>
            <person name="Kues U."/>
            <person name="Blanchette R.A."/>
            <person name="Grigoriev I.V."/>
            <person name="Minto R.E."/>
            <person name="Hibbett D.S."/>
        </authorList>
    </citation>
    <scope>NUCLEOTIDE SEQUENCE [LARGE SCALE GENOMIC DNA]</scope>
    <source>
        <strain evidence="4 5">ATCC 64428</strain>
    </source>
</reference>
<sequence>LDSVTRSPLYSIYGETIAGVAIIRSFGASSKFLRGMLHYVDTKLGASMQSSTHCSHNRSTYCNIVLNTRSNNKCPKFPLPPQRGSLTPVHLVCNSTCCCRARR</sequence>
<organism evidence="4 5">
    <name type="scientific">Fistulina hepatica ATCC 64428</name>
    <dbReference type="NCBI Taxonomy" id="1128425"/>
    <lineage>
        <taxon>Eukaryota</taxon>
        <taxon>Fungi</taxon>
        <taxon>Dikarya</taxon>
        <taxon>Basidiomycota</taxon>
        <taxon>Agaricomycotina</taxon>
        <taxon>Agaricomycetes</taxon>
        <taxon>Agaricomycetidae</taxon>
        <taxon>Agaricales</taxon>
        <taxon>Fistulinaceae</taxon>
        <taxon>Fistulina</taxon>
    </lineage>
</organism>
<dbReference type="Proteomes" id="UP000054144">
    <property type="component" value="Unassembled WGS sequence"/>
</dbReference>
<evidence type="ECO:0000313" key="4">
    <source>
        <dbReference type="EMBL" id="KIY52106.1"/>
    </source>
</evidence>
<dbReference type="EMBL" id="KN881645">
    <property type="protein sequence ID" value="KIY52106.1"/>
    <property type="molecule type" value="Genomic_DNA"/>
</dbReference>
<keyword evidence="3" id="KW-0472">Membrane</keyword>
<dbReference type="SUPFAM" id="SSF90123">
    <property type="entry name" value="ABC transporter transmembrane region"/>
    <property type="match status" value="1"/>
</dbReference>
<dbReference type="GO" id="GO:0005524">
    <property type="term" value="F:ATP binding"/>
    <property type="evidence" value="ECO:0007669"/>
    <property type="project" value="InterPro"/>
</dbReference>
<gene>
    <name evidence="4" type="ORF">FISHEDRAFT_35902</name>
</gene>
<feature type="non-terminal residue" evidence="4">
    <location>
        <position position="1"/>
    </location>
</feature>
<evidence type="ECO:0000313" key="5">
    <source>
        <dbReference type="Proteomes" id="UP000054144"/>
    </source>
</evidence>
<keyword evidence="2" id="KW-1133">Transmembrane helix</keyword>
<dbReference type="GO" id="GO:0016020">
    <property type="term" value="C:membrane"/>
    <property type="evidence" value="ECO:0007669"/>
    <property type="project" value="InterPro"/>
</dbReference>
<proteinExistence type="predicted"/>
<dbReference type="AlphaFoldDB" id="A0A0D7ALC3"/>
<evidence type="ECO:0000256" key="2">
    <source>
        <dbReference type="ARBA" id="ARBA00022989"/>
    </source>
</evidence>
<evidence type="ECO:0000256" key="3">
    <source>
        <dbReference type="ARBA" id="ARBA00023136"/>
    </source>
</evidence>
<dbReference type="InterPro" id="IPR036640">
    <property type="entry name" value="ABC1_TM_sf"/>
</dbReference>
<dbReference type="OrthoDB" id="3022069at2759"/>